<dbReference type="InterPro" id="IPR041698">
    <property type="entry name" value="Methyltransf_25"/>
</dbReference>
<evidence type="ECO:0000259" key="3">
    <source>
        <dbReference type="Pfam" id="PF13649"/>
    </source>
</evidence>
<dbReference type="Proteomes" id="UP000000391">
    <property type="component" value="Chromosome"/>
</dbReference>
<organism evidence="4 5">
    <name type="scientific">Methanohalobium evestigatum (strain ATCC BAA-1072 / DSM 3721 / NBRC 107634 / OCM 161 / Z-7303)</name>
    <dbReference type="NCBI Taxonomy" id="644295"/>
    <lineage>
        <taxon>Archaea</taxon>
        <taxon>Methanobacteriati</taxon>
        <taxon>Methanobacteriota</taxon>
        <taxon>Stenosarchaea group</taxon>
        <taxon>Methanomicrobia</taxon>
        <taxon>Methanosarcinales</taxon>
        <taxon>Methanosarcinaceae</taxon>
        <taxon>Methanohalobium</taxon>
    </lineage>
</organism>
<dbReference type="KEGG" id="mev:Metev_1466"/>
<dbReference type="GO" id="GO:0140640">
    <property type="term" value="F:catalytic activity, acting on a nucleic acid"/>
    <property type="evidence" value="ECO:0007669"/>
    <property type="project" value="UniProtKB-ARBA"/>
</dbReference>
<dbReference type="CDD" id="cd02440">
    <property type="entry name" value="AdoMet_MTases"/>
    <property type="match status" value="1"/>
</dbReference>
<dbReference type="PANTHER" id="PTHR22809">
    <property type="entry name" value="METHYLTRANSFERASE-RELATED"/>
    <property type="match status" value="1"/>
</dbReference>
<dbReference type="RefSeq" id="WP_013194884.1">
    <property type="nucleotide sequence ID" value="NC_014253.1"/>
</dbReference>
<dbReference type="Gene3D" id="3.40.50.150">
    <property type="entry name" value="Vaccinia Virus protein VP39"/>
    <property type="match status" value="1"/>
</dbReference>
<dbReference type="SUPFAM" id="SSF53335">
    <property type="entry name" value="S-adenosyl-L-methionine-dependent methyltransferases"/>
    <property type="match status" value="1"/>
</dbReference>
<dbReference type="AlphaFoldDB" id="D7E9P7"/>
<dbReference type="OrthoDB" id="147504at2157"/>
<dbReference type="GO" id="GO:0008168">
    <property type="term" value="F:methyltransferase activity"/>
    <property type="evidence" value="ECO:0007669"/>
    <property type="project" value="UniProtKB-KW"/>
</dbReference>
<dbReference type="InterPro" id="IPR029063">
    <property type="entry name" value="SAM-dependent_MTases_sf"/>
</dbReference>
<dbReference type="EMBL" id="CP002069">
    <property type="protein sequence ID" value="ADI74319.1"/>
    <property type="molecule type" value="Genomic_DNA"/>
</dbReference>
<proteinExistence type="predicted"/>
<accession>D7E9P7</accession>
<dbReference type="STRING" id="644295.Metev_1466"/>
<dbReference type="HOGENOM" id="CLU_091228_2_1_2"/>
<feature type="domain" description="Methyltransferase" evidence="3">
    <location>
        <begin position="52"/>
        <end position="150"/>
    </location>
</feature>
<name>D7E9P7_METEZ</name>
<dbReference type="InterPro" id="IPR026113">
    <property type="entry name" value="METTL2/6/8-like"/>
</dbReference>
<dbReference type="GO" id="GO:0032259">
    <property type="term" value="P:methylation"/>
    <property type="evidence" value="ECO:0007669"/>
    <property type="project" value="UniProtKB-KW"/>
</dbReference>
<keyword evidence="2 4" id="KW-0808">Transferase</keyword>
<dbReference type="Pfam" id="PF13649">
    <property type="entry name" value="Methyltransf_25"/>
    <property type="match status" value="1"/>
</dbReference>
<dbReference type="PANTHER" id="PTHR22809:SF5">
    <property type="entry name" value="TRNA N(3)-METHYLCYTIDINE METHYLTRANSFERASE METTL6"/>
    <property type="match status" value="1"/>
</dbReference>
<keyword evidence="5" id="KW-1185">Reference proteome</keyword>
<reference evidence="4 5" key="1">
    <citation type="submission" date="2010-06" db="EMBL/GenBank/DDBJ databases">
        <title>Complete sequence chromosome of Methanohalobium evestigatum Z-7303.</title>
        <authorList>
            <consortium name="US DOE Joint Genome Institute"/>
            <person name="Lucas S."/>
            <person name="Copeland A."/>
            <person name="Lapidus A."/>
            <person name="Cheng J.-F."/>
            <person name="Bruce D."/>
            <person name="Goodwin L."/>
            <person name="Pitluck S."/>
            <person name="Saunders E."/>
            <person name="Detter J.C."/>
            <person name="Han C."/>
            <person name="Tapia R."/>
            <person name="Land M."/>
            <person name="Hauser L."/>
            <person name="Kyrpides N."/>
            <person name="Mikhailova N."/>
            <person name="Sieprawska-Lupa M."/>
            <person name="Whitman W.B."/>
            <person name="Anderson I."/>
            <person name="Woyke T."/>
        </authorList>
    </citation>
    <scope>NUCLEOTIDE SEQUENCE [LARGE SCALE GENOMIC DNA]</scope>
    <source>
        <strain evidence="5">ATCC BAA-1072 / DSM 3721 / NBRC 107634 / OCM 161 / Z-7303</strain>
    </source>
</reference>
<evidence type="ECO:0000256" key="2">
    <source>
        <dbReference type="ARBA" id="ARBA00022679"/>
    </source>
</evidence>
<gene>
    <name evidence="4" type="ordered locus">Metev_1466</name>
</gene>
<sequence length="230" mass="26892">MVCISIDKELLNKQYEQWENVYTEHSEKFGNMPSIFAMETIKLLKKENKNRILELGGGQGRDTINFAQNGFKVDVVDYTKKGIEIIKEKSRYQGLAEYINPVQHDVRNPLPFEDETFDGCYSHMLYCMALTTSELQFITDEIWRVLKPGGLNIYTVRNKNDIRYGTGINRGEDLYEIKDGFIVHFFDKDKIKHLSRGFEIVDIDEFEEGILPKKLYRVILKKIKGDYNPQ</sequence>
<evidence type="ECO:0000313" key="5">
    <source>
        <dbReference type="Proteomes" id="UP000000391"/>
    </source>
</evidence>
<dbReference type="GeneID" id="9347106"/>
<evidence type="ECO:0000256" key="1">
    <source>
        <dbReference type="ARBA" id="ARBA00022603"/>
    </source>
</evidence>
<protein>
    <submittedName>
        <fullName evidence="4">Methyltransferase type 11</fullName>
    </submittedName>
</protein>
<evidence type="ECO:0000313" key="4">
    <source>
        <dbReference type="EMBL" id="ADI74319.1"/>
    </source>
</evidence>
<keyword evidence="1 4" id="KW-0489">Methyltransferase</keyword>